<dbReference type="EMBL" id="JAHVAH010000001">
    <property type="protein sequence ID" value="MBW0143977.1"/>
    <property type="molecule type" value="Genomic_DNA"/>
</dbReference>
<dbReference type="Pfam" id="PF00425">
    <property type="entry name" value="Chorismate_bind"/>
    <property type="match status" value="1"/>
</dbReference>
<name>A0ABS6V448_9SPHN</name>
<proteinExistence type="predicted"/>
<reference evidence="5 6" key="1">
    <citation type="submission" date="2021-07" db="EMBL/GenBank/DDBJ databases">
        <title>The draft genome sequence of Sphingomicrobium sp. B8.</title>
        <authorList>
            <person name="Mu L."/>
        </authorList>
    </citation>
    <scope>NUCLEOTIDE SEQUENCE [LARGE SCALE GENOMIC DNA]</scope>
    <source>
        <strain evidence="5 6">B8</strain>
    </source>
</reference>
<keyword evidence="6" id="KW-1185">Reference proteome</keyword>
<dbReference type="InterPro" id="IPR019999">
    <property type="entry name" value="Anth_synth_I-like"/>
</dbReference>
<evidence type="ECO:0000313" key="6">
    <source>
        <dbReference type="Proteomes" id="UP000698028"/>
    </source>
</evidence>
<evidence type="ECO:0000313" key="5">
    <source>
        <dbReference type="EMBL" id="MBW0143977.1"/>
    </source>
</evidence>
<dbReference type="PANTHER" id="PTHR11236:SF49">
    <property type="entry name" value="ANTHRANILATE SYNTHASE COMPONENT 1"/>
    <property type="match status" value="1"/>
</dbReference>
<evidence type="ECO:0000256" key="1">
    <source>
        <dbReference type="ARBA" id="ARBA00012266"/>
    </source>
</evidence>
<evidence type="ECO:0000256" key="2">
    <source>
        <dbReference type="ARBA" id="ARBA00023239"/>
    </source>
</evidence>
<protein>
    <recommendedName>
        <fullName evidence="1">anthranilate synthase</fullName>
        <ecNumber evidence="1">4.1.3.27</ecNumber>
    </recommendedName>
</protein>
<feature type="domain" description="Chorismate-utilising enzyme C-terminal" evidence="4">
    <location>
        <begin position="238"/>
        <end position="492"/>
    </location>
</feature>
<accession>A0ABS6V448</accession>
<organism evidence="5 6">
    <name type="scientific">Sphingomicrobium clamense</name>
    <dbReference type="NCBI Taxonomy" id="2851013"/>
    <lineage>
        <taxon>Bacteria</taxon>
        <taxon>Pseudomonadati</taxon>
        <taxon>Pseudomonadota</taxon>
        <taxon>Alphaproteobacteria</taxon>
        <taxon>Sphingomonadales</taxon>
        <taxon>Sphingomonadaceae</taxon>
        <taxon>Sphingomicrobium</taxon>
    </lineage>
</organism>
<comment type="caution">
    <text evidence="5">The sequence shown here is derived from an EMBL/GenBank/DDBJ whole genome shotgun (WGS) entry which is preliminary data.</text>
</comment>
<dbReference type="EC" id="4.1.3.27" evidence="1"/>
<dbReference type="Proteomes" id="UP000698028">
    <property type="component" value="Unassembled WGS sequence"/>
</dbReference>
<evidence type="ECO:0000259" key="4">
    <source>
        <dbReference type="Pfam" id="PF00425"/>
    </source>
</evidence>
<dbReference type="RefSeq" id="WP_218632014.1">
    <property type="nucleotide sequence ID" value="NZ_JAHVAH010000001.1"/>
</dbReference>
<comment type="catalytic activity">
    <reaction evidence="3">
        <text>chorismate + L-glutamine = anthranilate + pyruvate + L-glutamate + H(+)</text>
        <dbReference type="Rhea" id="RHEA:21732"/>
        <dbReference type="ChEBI" id="CHEBI:15361"/>
        <dbReference type="ChEBI" id="CHEBI:15378"/>
        <dbReference type="ChEBI" id="CHEBI:16567"/>
        <dbReference type="ChEBI" id="CHEBI:29748"/>
        <dbReference type="ChEBI" id="CHEBI:29985"/>
        <dbReference type="ChEBI" id="CHEBI:58359"/>
        <dbReference type="EC" id="4.1.3.27"/>
    </reaction>
</comment>
<gene>
    <name evidence="5" type="ORF">KTQ36_01545</name>
</gene>
<dbReference type="PANTHER" id="PTHR11236">
    <property type="entry name" value="AMINOBENZOATE/ANTHRANILATE SYNTHASE"/>
    <property type="match status" value="1"/>
</dbReference>
<evidence type="ECO:0000256" key="3">
    <source>
        <dbReference type="ARBA" id="ARBA00047683"/>
    </source>
</evidence>
<sequence length="504" mass="52467">MSKLAHLEIGCLTRRLPGAHDPVTLHAALTARGGMAPMLFRRTGGRALILVDAALRLEAKGEATTMTALSESGRLLADRIALACRSALSDVMGDVTQFAFPRCDDPDEEKRMADPGALALLRAAASLPASGDTHALTLMGILGFDHVDMVEALPAAAETDFPDLLVHLAQTLVVVEPSGAARVLALTVGHEDADVANRQQSLAAERLSKLTAVIDTAVAPAVADAEGGEATTDVDDGAFVQIVEQLKENIAAGDIFQAVPSRSFTAPCADPLSAFRRLVAADPSAFHFYAKTDHGTLFGASPETAIELTPDETGTTLAVCPIAGTRPRGATPDADDRQEADLRLDSKETAEHMMLVDLARNDVARVSAPGSRRVAKLLTVERFAKVMHLVSRVEGRLDEGRDAIDAIRACLNVGTLSGAPKLKAIELIRGVETSARGPYGGAIFALTGDGAMDSAVVIRSAMVDRGVATVRAGAGVVADSDPQAEAAETRAKALAMLSALGAAA</sequence>
<dbReference type="InterPro" id="IPR015890">
    <property type="entry name" value="Chorismate_C"/>
</dbReference>
<keyword evidence="2" id="KW-0456">Lyase</keyword>